<comment type="caution">
    <text evidence="2">The sequence shown here is derived from an EMBL/GenBank/DDBJ whole genome shotgun (WGS) entry which is preliminary data.</text>
</comment>
<dbReference type="AlphaFoldDB" id="A0A1Y1QJK7"/>
<sequence>MQTALFLLVATVAGIALGWWGARTIHATIATNCRNELAGLRRNYEDATRDNAALRTQLRQMDSALRKISTVSTETDYGEFLENRKALENVRRQYEALLEKLHQQEQTIQQFRGQLQQRKVELASLKQTLPTPMTLDVLSTTTALTPETKDDLTCIQGINSSLAGKLQALGIMTYRQVAEFTRDDFTHTQRILGLESPPPFEEWVQNARLLFQQKYTQA</sequence>
<evidence type="ECO:0000256" key="1">
    <source>
        <dbReference type="SAM" id="Coils"/>
    </source>
</evidence>
<dbReference type="EMBL" id="MTEJ01000217">
    <property type="protein sequence ID" value="OQX07203.1"/>
    <property type="molecule type" value="Genomic_DNA"/>
</dbReference>
<proteinExistence type="predicted"/>
<accession>A0A1Y1QJK7</accession>
<evidence type="ECO:0000313" key="2">
    <source>
        <dbReference type="EMBL" id="OQX07203.1"/>
    </source>
</evidence>
<organism evidence="2 3">
    <name type="scientific">Thiothrix lacustris</name>
    <dbReference type="NCBI Taxonomy" id="525917"/>
    <lineage>
        <taxon>Bacteria</taxon>
        <taxon>Pseudomonadati</taxon>
        <taxon>Pseudomonadota</taxon>
        <taxon>Gammaproteobacteria</taxon>
        <taxon>Thiotrichales</taxon>
        <taxon>Thiotrichaceae</taxon>
        <taxon>Thiothrix</taxon>
    </lineage>
</organism>
<dbReference type="Proteomes" id="UP000192491">
    <property type="component" value="Unassembled WGS sequence"/>
</dbReference>
<evidence type="ECO:0000313" key="3">
    <source>
        <dbReference type="Proteomes" id="UP000192491"/>
    </source>
</evidence>
<keyword evidence="1" id="KW-0175">Coiled coil</keyword>
<name>A0A1Y1QJK7_9GAMM</name>
<protein>
    <submittedName>
        <fullName evidence="2">Uncharacterized protein</fullName>
    </submittedName>
</protein>
<feature type="coiled-coil region" evidence="1">
    <location>
        <begin position="30"/>
        <end position="128"/>
    </location>
</feature>
<gene>
    <name evidence="2" type="ORF">BWK73_28710</name>
</gene>
<reference evidence="2 3" key="1">
    <citation type="submission" date="2017-01" db="EMBL/GenBank/DDBJ databases">
        <title>Novel large sulfur bacteria in the metagenomes of groundwater-fed chemosynthetic microbial mats in the Lake Huron basin.</title>
        <authorList>
            <person name="Sharrar A.M."/>
            <person name="Flood B.E."/>
            <person name="Bailey J.V."/>
            <person name="Jones D.S."/>
            <person name="Biddanda B."/>
            <person name="Ruberg S.A."/>
            <person name="Marcus D.N."/>
            <person name="Dick G.J."/>
        </authorList>
    </citation>
    <scope>NUCLEOTIDE SEQUENCE [LARGE SCALE GENOMIC DNA]</scope>
    <source>
        <strain evidence="2">A8</strain>
    </source>
</reference>